<dbReference type="InterPro" id="IPR042097">
    <property type="entry name" value="Aminopeptidase_N-like_N_sf"/>
</dbReference>
<sequence>MAKYTCRVEGDKTLYPVLLSNGNLVEQGDLEGGKHYAVWEDPHKKPCYLFALVAGNLQSRDDSFVTRSGRKVTLRIWTPAKDLPKTVHAMYILNWKHALSPCQSMQALAPSLPLVIFETPLVFQLF</sequence>
<dbReference type="GO" id="GO:0009507">
    <property type="term" value="C:chloroplast"/>
    <property type="evidence" value="ECO:0007669"/>
    <property type="project" value="TreeGrafter"/>
</dbReference>
<dbReference type="PANTHER" id="PTHR46322:SF1">
    <property type="entry name" value="PUROMYCIN-SENSITIVE AMINOPEPTIDASE"/>
    <property type="match status" value="1"/>
</dbReference>
<proteinExistence type="predicted"/>
<keyword evidence="2" id="KW-1185">Reference proteome</keyword>
<protein>
    <submittedName>
        <fullName evidence="1">Uncharacterized protein</fullName>
    </submittedName>
</protein>
<dbReference type="SUPFAM" id="SSF63737">
    <property type="entry name" value="Leukotriene A4 hydrolase N-terminal domain"/>
    <property type="match status" value="1"/>
</dbReference>
<name>A0AA41V4G9_PAPNU</name>
<gene>
    <name evidence="1" type="ORF">MKW94_018577</name>
</gene>
<organism evidence="1 2">
    <name type="scientific">Papaver nudicaule</name>
    <name type="common">Iceland poppy</name>
    <dbReference type="NCBI Taxonomy" id="74823"/>
    <lineage>
        <taxon>Eukaryota</taxon>
        <taxon>Viridiplantae</taxon>
        <taxon>Streptophyta</taxon>
        <taxon>Embryophyta</taxon>
        <taxon>Tracheophyta</taxon>
        <taxon>Spermatophyta</taxon>
        <taxon>Magnoliopsida</taxon>
        <taxon>Ranunculales</taxon>
        <taxon>Papaveraceae</taxon>
        <taxon>Papaveroideae</taxon>
        <taxon>Papaver</taxon>
    </lineage>
</organism>
<dbReference type="InterPro" id="IPR012779">
    <property type="entry name" value="Peptidase_M1_pepN"/>
</dbReference>
<dbReference type="Gene3D" id="2.60.40.1730">
    <property type="entry name" value="tricorn interacting facor f3 domain"/>
    <property type="match status" value="1"/>
</dbReference>
<evidence type="ECO:0000313" key="1">
    <source>
        <dbReference type="EMBL" id="MCL7024408.1"/>
    </source>
</evidence>
<comment type="caution">
    <text evidence="1">The sequence shown here is derived from an EMBL/GenBank/DDBJ whole genome shotgun (WGS) entry which is preliminary data.</text>
</comment>
<dbReference type="PANTHER" id="PTHR46322">
    <property type="entry name" value="PUROMYCIN-SENSITIVE AMINOPEPTIDASE"/>
    <property type="match status" value="1"/>
</dbReference>
<accession>A0AA41V4G9</accession>
<dbReference type="Proteomes" id="UP001177140">
    <property type="component" value="Unassembled WGS sequence"/>
</dbReference>
<reference evidence="1" key="1">
    <citation type="submission" date="2022-03" db="EMBL/GenBank/DDBJ databases">
        <title>A functionally conserved STORR gene fusion in Papaver species that diverged 16.8 million years ago.</title>
        <authorList>
            <person name="Catania T."/>
        </authorList>
    </citation>
    <scope>NUCLEOTIDE SEQUENCE</scope>
    <source>
        <strain evidence="1">S-191538</strain>
    </source>
</reference>
<dbReference type="EMBL" id="JAJJMA010034184">
    <property type="protein sequence ID" value="MCL7024408.1"/>
    <property type="molecule type" value="Genomic_DNA"/>
</dbReference>
<dbReference type="GO" id="GO:0008270">
    <property type="term" value="F:zinc ion binding"/>
    <property type="evidence" value="ECO:0007669"/>
    <property type="project" value="InterPro"/>
</dbReference>
<evidence type="ECO:0000313" key="2">
    <source>
        <dbReference type="Proteomes" id="UP001177140"/>
    </source>
</evidence>
<dbReference type="AlphaFoldDB" id="A0AA41V4G9"/>